<dbReference type="Pfam" id="PF03816">
    <property type="entry name" value="LytR_cpsA_psr"/>
    <property type="match status" value="1"/>
</dbReference>
<evidence type="ECO:0000256" key="2">
    <source>
        <dbReference type="SAM" id="MobiDB-lite"/>
    </source>
</evidence>
<feature type="compositionally biased region" description="Basic residues" evidence="2">
    <location>
        <begin position="99"/>
        <end position="110"/>
    </location>
</feature>
<feature type="region of interest" description="Disordered" evidence="2">
    <location>
        <begin position="213"/>
        <end position="237"/>
    </location>
</feature>
<evidence type="ECO:0000256" key="3">
    <source>
        <dbReference type="SAM" id="Phobius"/>
    </source>
</evidence>
<feature type="domain" description="LytR/CpsA/Psr regulator C-terminal" evidence="5">
    <location>
        <begin position="429"/>
        <end position="519"/>
    </location>
</feature>
<feature type="region of interest" description="Disordered" evidence="2">
    <location>
        <begin position="310"/>
        <end position="331"/>
    </location>
</feature>
<keyword evidence="3" id="KW-0472">Membrane</keyword>
<keyword evidence="7" id="KW-1185">Reference proteome</keyword>
<proteinExistence type="inferred from homology"/>
<feature type="domain" description="Cell envelope-related transcriptional attenuator" evidence="4">
    <location>
        <begin position="180"/>
        <end position="285"/>
    </location>
</feature>
<evidence type="ECO:0000313" key="6">
    <source>
        <dbReference type="EMBL" id="MFC4033834.1"/>
    </source>
</evidence>
<dbReference type="Proteomes" id="UP001595765">
    <property type="component" value="Unassembled WGS sequence"/>
</dbReference>
<comment type="caution">
    <text evidence="6">The sequence shown here is derived from an EMBL/GenBank/DDBJ whole genome shotgun (WGS) entry which is preliminary data.</text>
</comment>
<keyword evidence="3" id="KW-1133">Transmembrane helix</keyword>
<feature type="transmembrane region" description="Helical" evidence="3">
    <location>
        <begin position="113"/>
        <end position="133"/>
    </location>
</feature>
<dbReference type="Pfam" id="PF13399">
    <property type="entry name" value="LytR_C"/>
    <property type="match status" value="1"/>
</dbReference>
<feature type="compositionally biased region" description="Pro residues" evidence="2">
    <location>
        <begin position="29"/>
        <end position="39"/>
    </location>
</feature>
<dbReference type="RefSeq" id="WP_386430975.1">
    <property type="nucleotide sequence ID" value="NZ_JBHSBB010000013.1"/>
</dbReference>
<accession>A0ABV8HSG2</accession>
<evidence type="ECO:0000313" key="7">
    <source>
        <dbReference type="Proteomes" id="UP001595765"/>
    </source>
</evidence>
<keyword evidence="3" id="KW-0812">Transmembrane</keyword>
<name>A0ABV8HSG2_9ACTN</name>
<reference evidence="7" key="1">
    <citation type="journal article" date="2019" name="Int. J. Syst. Evol. Microbiol.">
        <title>The Global Catalogue of Microorganisms (GCM) 10K type strain sequencing project: providing services to taxonomists for standard genome sequencing and annotation.</title>
        <authorList>
            <consortium name="The Broad Institute Genomics Platform"/>
            <consortium name="The Broad Institute Genome Sequencing Center for Infectious Disease"/>
            <person name="Wu L."/>
            <person name="Ma J."/>
        </authorList>
    </citation>
    <scope>NUCLEOTIDE SEQUENCE [LARGE SCALE GENOMIC DNA]</scope>
    <source>
        <strain evidence="7">CGMCC 4.7237</strain>
    </source>
</reference>
<dbReference type="InterPro" id="IPR050922">
    <property type="entry name" value="LytR/CpsA/Psr_CW_biosynth"/>
</dbReference>
<dbReference type="EMBL" id="JBHSBB010000013">
    <property type="protein sequence ID" value="MFC4033834.1"/>
    <property type="molecule type" value="Genomic_DNA"/>
</dbReference>
<protein>
    <submittedName>
        <fullName evidence="6">LCP family protein</fullName>
    </submittedName>
</protein>
<feature type="region of interest" description="Disordered" evidence="2">
    <location>
        <begin position="1"/>
        <end position="112"/>
    </location>
</feature>
<gene>
    <name evidence="6" type="ORF">ACFO3J_20460</name>
</gene>
<evidence type="ECO:0000259" key="5">
    <source>
        <dbReference type="Pfam" id="PF13399"/>
    </source>
</evidence>
<dbReference type="InterPro" id="IPR027381">
    <property type="entry name" value="LytR/CpsA/Psr_C"/>
</dbReference>
<dbReference type="Gene3D" id="3.40.630.190">
    <property type="entry name" value="LCP protein"/>
    <property type="match status" value="1"/>
</dbReference>
<comment type="similarity">
    <text evidence="1">Belongs to the LytR/CpsA/Psr (LCP) family.</text>
</comment>
<sequence>MDTQGPEFVDPADQWVLDPATGTYQLRLDPPPQPRPQPQSEPRSQPEQHPYQTPADPPDPPAPARAEHIAAPRPAPGPGSRRARTDQGRRRAAGAGQSGRRRAKPRRSGRRPAVLWTAVGAGVAVVAGGIGLLSAGGSEPGIRTVDVGDAGAAALSASGPMNVLLIGTGDGGTGQTGAASAILVHLAANHENATALAVPENLVTSIPGCPTGKGPSGVAGSPQGKTSPTVRDSLGGGRDPGCVMRLVAQVTGLKVDHFLLADQAALKTVATAVGGLDGCLTQVTRAGQSPPEPNRVDAREQLLAGLVRAVAPGGSRDSGGSTGPAAGKDRTATLVRTASTALTMDTPLGSVAALSGLGALFGTVDPAHFTFTTLPVLANPADPAHGTVVLDRARAAQLLSLIRNDVSLSQGPVQPDPKLVGPKATPHNTRVLVYNGTGVFGASQDVLNWLQNDEGVNRSTNGGDAPSHAARTTLKYAPNQADQARSLAAMMGLPASALIPGTVNAAPRANMTLTLGADYTAPGTPIGPPTTPPKGLDMLTAAAGGCGA</sequence>
<dbReference type="PANTHER" id="PTHR33392:SF6">
    <property type="entry name" value="POLYISOPRENYL-TEICHOIC ACID--PEPTIDOGLYCAN TEICHOIC ACID TRANSFERASE TAGU"/>
    <property type="match status" value="1"/>
</dbReference>
<evidence type="ECO:0000259" key="4">
    <source>
        <dbReference type="Pfam" id="PF03816"/>
    </source>
</evidence>
<dbReference type="PANTHER" id="PTHR33392">
    <property type="entry name" value="POLYISOPRENYL-TEICHOIC ACID--PEPTIDOGLYCAN TEICHOIC ACID TRANSFERASE TAGU"/>
    <property type="match status" value="1"/>
</dbReference>
<organism evidence="6 7">
    <name type="scientific">Streptomyces polygonati</name>
    <dbReference type="NCBI Taxonomy" id="1617087"/>
    <lineage>
        <taxon>Bacteria</taxon>
        <taxon>Bacillati</taxon>
        <taxon>Actinomycetota</taxon>
        <taxon>Actinomycetes</taxon>
        <taxon>Kitasatosporales</taxon>
        <taxon>Streptomycetaceae</taxon>
        <taxon>Streptomyces</taxon>
    </lineage>
</organism>
<dbReference type="InterPro" id="IPR004474">
    <property type="entry name" value="LytR_CpsA_psr"/>
</dbReference>
<evidence type="ECO:0000256" key="1">
    <source>
        <dbReference type="ARBA" id="ARBA00006068"/>
    </source>
</evidence>